<reference evidence="2 3" key="1">
    <citation type="submission" date="2018-06" db="EMBL/GenBank/DDBJ databases">
        <title>The draft genome sequences of strains SCU63 and S1.</title>
        <authorList>
            <person name="Gan L."/>
        </authorList>
    </citation>
    <scope>NUCLEOTIDE SEQUENCE [LARGE SCALE GENOMIC DNA]</scope>
    <source>
        <strain evidence="2 3">S1</strain>
    </source>
</reference>
<feature type="transmembrane region" description="Helical" evidence="1">
    <location>
        <begin position="12"/>
        <end position="33"/>
    </location>
</feature>
<dbReference type="RefSeq" id="WP_112230709.1">
    <property type="nucleotide sequence ID" value="NZ_QLZQ01000001.1"/>
</dbReference>
<evidence type="ECO:0000313" key="3">
    <source>
        <dbReference type="Proteomes" id="UP000251869"/>
    </source>
</evidence>
<gene>
    <name evidence="2" type="ORF">DP119_03015</name>
</gene>
<protein>
    <recommendedName>
        <fullName evidence="4">Nudix hydrolase domain-containing protein</fullName>
    </recommendedName>
</protein>
<keyword evidence="3" id="KW-1185">Reference proteome</keyword>
<dbReference type="AlphaFoldDB" id="A0A365KA22"/>
<dbReference type="Proteomes" id="UP000251869">
    <property type="component" value="Unassembled WGS sequence"/>
</dbReference>
<accession>A0A365KA22</accession>
<evidence type="ECO:0008006" key="4">
    <source>
        <dbReference type="Google" id="ProtNLM"/>
    </source>
</evidence>
<organism evidence="2 3">
    <name type="scientific">Planococcus maitriensis</name>
    <dbReference type="NCBI Taxonomy" id="221799"/>
    <lineage>
        <taxon>Bacteria</taxon>
        <taxon>Bacillati</taxon>
        <taxon>Bacillota</taxon>
        <taxon>Bacilli</taxon>
        <taxon>Bacillales</taxon>
        <taxon>Caryophanaceae</taxon>
        <taxon>Planococcus</taxon>
    </lineage>
</organism>
<proteinExistence type="predicted"/>
<keyword evidence="1" id="KW-1133">Transmembrane helix</keyword>
<keyword evidence="1" id="KW-0812">Transmembrane</keyword>
<evidence type="ECO:0000256" key="1">
    <source>
        <dbReference type="SAM" id="Phobius"/>
    </source>
</evidence>
<dbReference type="EMBL" id="QLZQ01000001">
    <property type="protein sequence ID" value="RAZ69643.1"/>
    <property type="molecule type" value="Genomic_DNA"/>
</dbReference>
<evidence type="ECO:0000313" key="2">
    <source>
        <dbReference type="EMBL" id="RAZ69643.1"/>
    </source>
</evidence>
<sequence>MNEFVETVKDSVGYEILWILLGLLLGELIKYGINWSDKKLKKRKLHKALKNHNNIVLEGKDIISLDHADPTYEMHDIFVRESGKKLFIDCPEEYKEIIRLHDPDFVFSQNTSFNRSSDFNDLAEITGIANLPGLIDKHSRVAVGHFIAKLENGHTIFNGKKYRVFNIRRKRVADGEENASLKLDLFETDYFTHHVFRSIYKELKAEGHPISKIEKMEEIHRYSPFLTSFGINAFILLENHAESEIVFAKRSKYLNTGTEESLWHVSMNEGLTETDREGKEVSLIKCLHRGLREELGIREEHHKYIIDERFMDLFLETNRFEIGLTSFVRLDMRRNQLNSLYDISKDGELETDGIVSIPFKQKELSRFVKGHSLTNAAKYTLKMLLARRKFML</sequence>
<dbReference type="OrthoDB" id="2872188at2"/>
<comment type="caution">
    <text evidence="2">The sequence shown here is derived from an EMBL/GenBank/DDBJ whole genome shotgun (WGS) entry which is preliminary data.</text>
</comment>
<name>A0A365KA22_9BACL</name>
<keyword evidence="1" id="KW-0472">Membrane</keyword>